<protein>
    <submittedName>
        <fullName evidence="1">Uncharacterized protein</fullName>
    </submittedName>
</protein>
<sequence length="89" mass="9907">MKTVQRTAYVGAFCEEVKTLIRAECSPGLCILNLCSGSWDFGITLDKAAPANIKGDVCWLPFKNDVADVIIFDPPFSKRLSHAYKAYLY</sequence>
<accession>X1INK6</accession>
<organism evidence="1">
    <name type="scientific">marine sediment metagenome</name>
    <dbReference type="NCBI Taxonomy" id="412755"/>
    <lineage>
        <taxon>unclassified sequences</taxon>
        <taxon>metagenomes</taxon>
        <taxon>ecological metagenomes</taxon>
    </lineage>
</organism>
<dbReference type="AlphaFoldDB" id="X1INK6"/>
<name>X1INK6_9ZZZZ</name>
<reference evidence="1" key="1">
    <citation type="journal article" date="2014" name="Front. Microbiol.">
        <title>High frequency of phylogenetically diverse reductive dehalogenase-homologous genes in deep subseafloor sedimentary metagenomes.</title>
        <authorList>
            <person name="Kawai M."/>
            <person name="Futagami T."/>
            <person name="Toyoda A."/>
            <person name="Takaki Y."/>
            <person name="Nishi S."/>
            <person name="Hori S."/>
            <person name="Arai W."/>
            <person name="Tsubouchi T."/>
            <person name="Morono Y."/>
            <person name="Uchiyama I."/>
            <person name="Ito T."/>
            <person name="Fujiyama A."/>
            <person name="Inagaki F."/>
            <person name="Takami H."/>
        </authorList>
    </citation>
    <scope>NUCLEOTIDE SEQUENCE</scope>
    <source>
        <strain evidence="1">Expedition CK06-06</strain>
    </source>
</reference>
<dbReference type="GO" id="GO:0008168">
    <property type="term" value="F:methyltransferase activity"/>
    <property type="evidence" value="ECO:0007669"/>
    <property type="project" value="InterPro"/>
</dbReference>
<dbReference type="EMBL" id="BARU01035747">
    <property type="protein sequence ID" value="GAH84001.1"/>
    <property type="molecule type" value="Genomic_DNA"/>
</dbReference>
<comment type="caution">
    <text evidence="1">The sequence shown here is derived from an EMBL/GenBank/DDBJ whole genome shotgun (WGS) entry which is preliminary data.</text>
</comment>
<dbReference type="PROSITE" id="PS00092">
    <property type="entry name" value="N6_MTASE"/>
    <property type="match status" value="1"/>
</dbReference>
<proteinExistence type="predicted"/>
<dbReference type="InterPro" id="IPR002052">
    <property type="entry name" value="DNA_methylase_N6_adenine_CS"/>
</dbReference>
<gene>
    <name evidence="1" type="ORF">S03H2_55904</name>
</gene>
<dbReference type="GO" id="GO:0003676">
    <property type="term" value="F:nucleic acid binding"/>
    <property type="evidence" value="ECO:0007669"/>
    <property type="project" value="InterPro"/>
</dbReference>
<dbReference type="SUPFAM" id="SSF53335">
    <property type="entry name" value="S-adenosyl-L-methionine-dependent methyltransferases"/>
    <property type="match status" value="1"/>
</dbReference>
<evidence type="ECO:0000313" key="1">
    <source>
        <dbReference type="EMBL" id="GAH84001.1"/>
    </source>
</evidence>
<dbReference type="GO" id="GO:0032259">
    <property type="term" value="P:methylation"/>
    <property type="evidence" value="ECO:0007669"/>
    <property type="project" value="InterPro"/>
</dbReference>
<feature type="non-terminal residue" evidence="1">
    <location>
        <position position="89"/>
    </location>
</feature>
<dbReference type="InterPro" id="IPR029063">
    <property type="entry name" value="SAM-dependent_MTases_sf"/>
</dbReference>